<dbReference type="AlphaFoldDB" id="A0A1I2X5U4"/>
<name>A0A1I2X5U4_9SPHI</name>
<gene>
    <name evidence="2" type="ORF">SAMN04489864_10515</name>
</gene>
<organism evidence="2 3">
    <name type="scientific">Pedobacter insulae</name>
    <dbReference type="NCBI Taxonomy" id="414048"/>
    <lineage>
        <taxon>Bacteria</taxon>
        <taxon>Pseudomonadati</taxon>
        <taxon>Bacteroidota</taxon>
        <taxon>Sphingobacteriia</taxon>
        <taxon>Sphingobacteriales</taxon>
        <taxon>Sphingobacteriaceae</taxon>
        <taxon>Pedobacter</taxon>
    </lineage>
</organism>
<dbReference type="EMBL" id="FOPP01000005">
    <property type="protein sequence ID" value="SFH08885.1"/>
    <property type="molecule type" value="Genomic_DNA"/>
</dbReference>
<evidence type="ECO:0000256" key="1">
    <source>
        <dbReference type="SAM" id="MobiDB-lite"/>
    </source>
</evidence>
<evidence type="ECO:0000313" key="2">
    <source>
        <dbReference type="EMBL" id="SFH08885.1"/>
    </source>
</evidence>
<dbReference type="Proteomes" id="UP000199666">
    <property type="component" value="Unassembled WGS sequence"/>
</dbReference>
<accession>A0A1I2X5U4</accession>
<dbReference type="STRING" id="414048.SAMN04489864_10515"/>
<feature type="region of interest" description="Disordered" evidence="1">
    <location>
        <begin position="319"/>
        <end position="339"/>
    </location>
</feature>
<sequence length="339" mass="37173">MNQNNYLFHFMKESRIGGLKQISFLLILGFIFLFPRITPAQTVFENSLKAKMDSIVSQNGDYKFFNQALLPNNSVQSIMTPSGWGGGNSTYIFGVLGGVFPAMYTDPQKADLIGVVGVSGGNPVKYVNASVSLNVTRVSELRDLSANIILSRQIFKGSSISVGGLQLFASPAVSDAPDPTFYIAYSHAAQSVRSRTAGYSGLGYTIGYGTGRFLYKSPQDTLTGKGKYGTGFFANISYEIFRQVNLNAEWSGMNLGFSSGVRPLRSSPLTIGFGVYNLTKYSGDRIQFIASLGLPIVLGRRLENKRQKADRLIKDKNRIRDDRTPPNFRGGENGLIMRN</sequence>
<evidence type="ECO:0008006" key="4">
    <source>
        <dbReference type="Google" id="ProtNLM"/>
    </source>
</evidence>
<protein>
    <recommendedName>
        <fullName evidence="4">Exopolysaccharide biosynthesis protein YbjH</fullName>
    </recommendedName>
</protein>
<keyword evidence="3" id="KW-1185">Reference proteome</keyword>
<evidence type="ECO:0000313" key="3">
    <source>
        <dbReference type="Proteomes" id="UP000199666"/>
    </source>
</evidence>
<reference evidence="2 3" key="1">
    <citation type="submission" date="2016-10" db="EMBL/GenBank/DDBJ databases">
        <authorList>
            <person name="de Groot N.N."/>
        </authorList>
    </citation>
    <scope>NUCLEOTIDE SEQUENCE [LARGE SCALE GENOMIC DNA]</scope>
    <source>
        <strain evidence="2 3">DSM 18684</strain>
    </source>
</reference>
<proteinExistence type="predicted"/>